<organism evidence="1 2">
    <name type="scientific">Exidia glandulosa HHB12029</name>
    <dbReference type="NCBI Taxonomy" id="1314781"/>
    <lineage>
        <taxon>Eukaryota</taxon>
        <taxon>Fungi</taxon>
        <taxon>Dikarya</taxon>
        <taxon>Basidiomycota</taxon>
        <taxon>Agaricomycotina</taxon>
        <taxon>Agaricomycetes</taxon>
        <taxon>Auriculariales</taxon>
        <taxon>Exidiaceae</taxon>
        <taxon>Exidia</taxon>
    </lineage>
</organism>
<gene>
    <name evidence="1" type="ORF">EXIGLDRAFT_326046</name>
</gene>
<dbReference type="EMBL" id="KV426288">
    <property type="protein sequence ID" value="KZV83113.1"/>
    <property type="molecule type" value="Genomic_DNA"/>
</dbReference>
<dbReference type="AlphaFoldDB" id="A0A165CTX9"/>
<accession>A0A165CTX9</accession>
<keyword evidence="2" id="KW-1185">Reference proteome</keyword>
<evidence type="ECO:0000313" key="2">
    <source>
        <dbReference type="Proteomes" id="UP000077266"/>
    </source>
</evidence>
<sequence length="174" mass="18570">MHRKSRKRQARTGCTCNERTSATACYGCTNSLGRVPTSSPPILASRTRADLQRSSRATSALPLIPPPMQHLQMEQRRDSTAMLQSLRAPAKTPTRSTVHAAGARRTCSDTDVVASTPGQVKASVSCSSLPQDIFSRPPSRDLDIARAGGNGKSGLTCASRLGQPLKTASNRVQL</sequence>
<name>A0A165CTX9_EXIGL</name>
<dbReference type="Proteomes" id="UP000077266">
    <property type="component" value="Unassembled WGS sequence"/>
</dbReference>
<dbReference type="InParanoid" id="A0A165CTX9"/>
<proteinExistence type="predicted"/>
<reference evidence="1 2" key="1">
    <citation type="journal article" date="2016" name="Mol. Biol. Evol.">
        <title>Comparative Genomics of Early-Diverging Mushroom-Forming Fungi Provides Insights into the Origins of Lignocellulose Decay Capabilities.</title>
        <authorList>
            <person name="Nagy L.G."/>
            <person name="Riley R."/>
            <person name="Tritt A."/>
            <person name="Adam C."/>
            <person name="Daum C."/>
            <person name="Floudas D."/>
            <person name="Sun H."/>
            <person name="Yadav J.S."/>
            <person name="Pangilinan J."/>
            <person name="Larsson K.H."/>
            <person name="Matsuura K."/>
            <person name="Barry K."/>
            <person name="Labutti K."/>
            <person name="Kuo R."/>
            <person name="Ohm R.A."/>
            <person name="Bhattacharya S.S."/>
            <person name="Shirouzu T."/>
            <person name="Yoshinaga Y."/>
            <person name="Martin F.M."/>
            <person name="Grigoriev I.V."/>
            <person name="Hibbett D.S."/>
        </authorList>
    </citation>
    <scope>NUCLEOTIDE SEQUENCE [LARGE SCALE GENOMIC DNA]</scope>
    <source>
        <strain evidence="1 2">HHB12029</strain>
    </source>
</reference>
<evidence type="ECO:0000313" key="1">
    <source>
        <dbReference type="EMBL" id="KZV83113.1"/>
    </source>
</evidence>
<protein>
    <submittedName>
        <fullName evidence="1">Uncharacterized protein</fullName>
    </submittedName>
</protein>